<accession>A0A8X6LDL7</accession>
<protein>
    <submittedName>
        <fullName evidence="2">Uncharacterized protein</fullName>
    </submittedName>
</protein>
<name>A0A8X6LDL7_TRICU</name>
<organism evidence="2 3">
    <name type="scientific">Trichonephila clavata</name>
    <name type="common">Joro spider</name>
    <name type="synonym">Nephila clavata</name>
    <dbReference type="NCBI Taxonomy" id="2740835"/>
    <lineage>
        <taxon>Eukaryota</taxon>
        <taxon>Metazoa</taxon>
        <taxon>Ecdysozoa</taxon>
        <taxon>Arthropoda</taxon>
        <taxon>Chelicerata</taxon>
        <taxon>Arachnida</taxon>
        <taxon>Araneae</taxon>
        <taxon>Araneomorphae</taxon>
        <taxon>Entelegynae</taxon>
        <taxon>Araneoidea</taxon>
        <taxon>Nephilidae</taxon>
        <taxon>Trichonephila</taxon>
    </lineage>
</organism>
<sequence length="144" mass="16324">MSNGEGSQAAQGEAEGNEGLAKEENTKVEQLREKQNIVKRKPPSSLEEDNVVKRRPPERENLLKRKVRFFAAGNNEIKRRPHERPEGGKGKLHSLCKQVQEQRRYPGEIVTKKVEGPVPVHLATQRQPTTDKPFWKAKSLPTAK</sequence>
<dbReference type="EMBL" id="BMAO01005884">
    <property type="protein sequence ID" value="GFR04537.1"/>
    <property type="molecule type" value="Genomic_DNA"/>
</dbReference>
<feature type="compositionally biased region" description="Basic and acidic residues" evidence="1">
    <location>
        <begin position="20"/>
        <end position="36"/>
    </location>
</feature>
<comment type="caution">
    <text evidence="2">The sequence shown here is derived from an EMBL/GenBank/DDBJ whole genome shotgun (WGS) entry which is preliminary data.</text>
</comment>
<feature type="region of interest" description="Disordered" evidence="1">
    <location>
        <begin position="1"/>
        <end position="144"/>
    </location>
</feature>
<evidence type="ECO:0000256" key="1">
    <source>
        <dbReference type="SAM" id="MobiDB-lite"/>
    </source>
</evidence>
<feature type="compositionally biased region" description="Polar residues" evidence="1">
    <location>
        <begin position="1"/>
        <end position="10"/>
    </location>
</feature>
<evidence type="ECO:0000313" key="2">
    <source>
        <dbReference type="EMBL" id="GFR04537.1"/>
    </source>
</evidence>
<keyword evidence="3" id="KW-1185">Reference proteome</keyword>
<dbReference type="Proteomes" id="UP000887116">
    <property type="component" value="Unassembled WGS sequence"/>
</dbReference>
<reference evidence="2" key="1">
    <citation type="submission" date="2020-07" db="EMBL/GenBank/DDBJ databases">
        <title>Multicomponent nature underlies the extraordinary mechanical properties of spider dragline silk.</title>
        <authorList>
            <person name="Kono N."/>
            <person name="Nakamura H."/>
            <person name="Mori M."/>
            <person name="Yoshida Y."/>
            <person name="Ohtoshi R."/>
            <person name="Malay A.D."/>
            <person name="Moran D.A.P."/>
            <person name="Tomita M."/>
            <person name="Numata K."/>
            <person name="Arakawa K."/>
        </authorList>
    </citation>
    <scope>NUCLEOTIDE SEQUENCE</scope>
</reference>
<dbReference type="AlphaFoldDB" id="A0A8X6LDL7"/>
<proteinExistence type="predicted"/>
<feature type="compositionally biased region" description="Basic and acidic residues" evidence="1">
    <location>
        <begin position="100"/>
        <end position="115"/>
    </location>
</feature>
<evidence type="ECO:0000313" key="3">
    <source>
        <dbReference type="Proteomes" id="UP000887116"/>
    </source>
</evidence>
<gene>
    <name evidence="2" type="ORF">TNCT_195071</name>
</gene>
<feature type="compositionally biased region" description="Basic and acidic residues" evidence="1">
    <location>
        <begin position="50"/>
        <end position="63"/>
    </location>
</feature>